<evidence type="ECO:0000256" key="4">
    <source>
        <dbReference type="ARBA" id="ARBA00023306"/>
    </source>
</evidence>
<dbReference type="SUPFAM" id="SSF53067">
    <property type="entry name" value="Actin-like ATPase domain"/>
    <property type="match status" value="2"/>
</dbReference>
<dbReference type="GO" id="GO:0051301">
    <property type="term" value="P:cell division"/>
    <property type="evidence" value="ECO:0007669"/>
    <property type="project" value="UniProtKB-KW"/>
</dbReference>
<dbReference type="HAMAP" id="MF_02033">
    <property type="entry name" value="FtsA"/>
    <property type="match status" value="1"/>
</dbReference>
<dbReference type="Gene3D" id="3.30.420.40">
    <property type="match status" value="2"/>
</dbReference>
<evidence type="ECO:0000256" key="6">
    <source>
        <dbReference type="PIRNR" id="PIRNR003101"/>
    </source>
</evidence>
<dbReference type="CDD" id="cd24048">
    <property type="entry name" value="ASKHA_NBD_FtsA"/>
    <property type="match status" value="1"/>
</dbReference>
<evidence type="ECO:0000256" key="2">
    <source>
        <dbReference type="ARBA" id="ARBA00022618"/>
    </source>
</evidence>
<organism evidence="8 9">
    <name type="scientific">Shiella aurantiaca</name>
    <dbReference type="NCBI Taxonomy" id="3058365"/>
    <lineage>
        <taxon>Bacteria</taxon>
        <taxon>Pseudomonadati</taxon>
        <taxon>Bacteroidota</taxon>
        <taxon>Cytophagia</taxon>
        <taxon>Cytophagales</taxon>
        <taxon>Shiellaceae</taxon>
        <taxon>Shiella</taxon>
    </lineage>
</organism>
<evidence type="ECO:0000256" key="5">
    <source>
        <dbReference type="HAMAP-Rule" id="MF_02033"/>
    </source>
</evidence>
<evidence type="ECO:0000259" key="7">
    <source>
        <dbReference type="SMART" id="SM00842"/>
    </source>
</evidence>
<dbReference type="Pfam" id="PF14450">
    <property type="entry name" value="FtsA"/>
    <property type="match status" value="2"/>
</dbReference>
<comment type="subcellular location">
    <subcellularLocation>
        <location evidence="5">Cell membrane</location>
        <topology evidence="5">Peripheral membrane protein</topology>
        <orientation evidence="5">Cytoplasmic side</orientation>
    </subcellularLocation>
    <text evidence="5">Localizes to the Z ring in an FtsZ-dependent manner. Targeted to the membrane through a conserved C-terminal amphipathic helix.</text>
</comment>
<comment type="subunit">
    <text evidence="5">Self-interacts. Interacts with FtsZ.</text>
</comment>
<dbReference type="EMBL" id="JAUHJS010000001">
    <property type="protein sequence ID" value="MDN4164422.1"/>
    <property type="molecule type" value="Genomic_DNA"/>
</dbReference>
<dbReference type="PANTHER" id="PTHR32432:SF4">
    <property type="entry name" value="CELL DIVISION PROTEIN FTSA"/>
    <property type="match status" value="1"/>
</dbReference>
<keyword evidence="9" id="KW-1185">Reference proteome</keyword>
<dbReference type="NCBIfam" id="TIGR01174">
    <property type="entry name" value="ftsA"/>
    <property type="match status" value="1"/>
</dbReference>
<keyword evidence="1 5" id="KW-1003">Cell membrane</keyword>
<gene>
    <name evidence="5 8" type="primary">ftsA</name>
    <name evidence="8" type="ORF">QWY31_02860</name>
</gene>
<keyword evidence="2 5" id="KW-0132">Cell division</keyword>
<comment type="similarity">
    <text evidence="5 6">Belongs to the FtsA/MreB family.</text>
</comment>
<dbReference type="InterPro" id="IPR003494">
    <property type="entry name" value="SHS2_FtsA"/>
</dbReference>
<keyword evidence="3 5" id="KW-0472">Membrane</keyword>
<protein>
    <recommendedName>
        <fullName evidence="5 6">Cell division protein FtsA</fullName>
    </recommendedName>
</protein>
<feature type="domain" description="SHS2" evidence="7">
    <location>
        <begin position="7"/>
        <end position="195"/>
    </location>
</feature>
<evidence type="ECO:0000256" key="1">
    <source>
        <dbReference type="ARBA" id="ARBA00022475"/>
    </source>
</evidence>
<keyword evidence="4 5" id="KW-0131">Cell cycle</keyword>
<dbReference type="PIRSF" id="PIRSF003101">
    <property type="entry name" value="FtsA"/>
    <property type="match status" value="1"/>
</dbReference>
<dbReference type="RefSeq" id="WP_320002947.1">
    <property type="nucleotide sequence ID" value="NZ_JAUHJS010000001.1"/>
</dbReference>
<comment type="function">
    <text evidence="5 6">Cell division protein that is involved in the assembly of the Z ring. May serve as a membrane anchor for the Z ring.</text>
</comment>
<dbReference type="PANTHER" id="PTHR32432">
    <property type="entry name" value="CELL DIVISION PROTEIN FTSA-RELATED"/>
    <property type="match status" value="1"/>
</dbReference>
<evidence type="ECO:0000256" key="3">
    <source>
        <dbReference type="ARBA" id="ARBA00023136"/>
    </source>
</evidence>
<name>A0ABT8F1V5_9BACT</name>
<comment type="caution">
    <text evidence="8">The sequence shown here is derived from an EMBL/GenBank/DDBJ whole genome shotgun (WGS) entry which is preliminary data.</text>
</comment>
<reference evidence="8" key="1">
    <citation type="submission" date="2023-06" db="EMBL/GenBank/DDBJ databases">
        <title>Cytophagales bacterium Strain LB-30, isolated from soil.</title>
        <authorList>
            <person name="Liu B."/>
        </authorList>
    </citation>
    <scope>NUCLEOTIDE SEQUENCE</scope>
    <source>
        <strain evidence="8">LB-30</strain>
    </source>
</reference>
<dbReference type="InterPro" id="IPR020823">
    <property type="entry name" value="Cell_div_FtsA"/>
</dbReference>
<evidence type="ECO:0000313" key="9">
    <source>
        <dbReference type="Proteomes" id="UP001168552"/>
    </source>
</evidence>
<dbReference type="InterPro" id="IPR050696">
    <property type="entry name" value="FtsA/MreB"/>
</dbReference>
<dbReference type="Pfam" id="PF02491">
    <property type="entry name" value="SHS2_FTSA"/>
    <property type="match status" value="1"/>
</dbReference>
<sequence>MSQEKIVVGLDIGTTKICAIVGRKNEFGKLEVLGMGKAVSDGVIRGIVTNIEKTVEAIKKAVAEAEENSGINIGVVNVGIAGQHIKSSIHHGSITRDSSEDEITIEDVNRLTNDMYKIVIPPGSEIIHVMPQDYIVDYEEGIKDPVGMSGVKLEADFHVITAHTNAIHNINKCVRRAGLEIENLILEPLASSLAVLSEEEKEAGVCLVDIGGGTTDIAIFHDNIIRHTAVIPFGGNIITADIKQGCSVMQHQAELLKSKFGKAIAEEANPNEIISIPGLRNRAPKEISVRNLANIIEARMEEIIELVHAEIISSGYEGRLAAGLVITGGGSQLHSVRQLFEYMTGVETRIGYPNEHLGKSKHEIVKSPMYATSVGLVLSGFRALDERENRYLERKMNTQNTYSPKNKKEASVQGGDFFKKILDKTKGLLMDDFDDKSDYNQ</sequence>
<dbReference type="Gene3D" id="3.30.1490.110">
    <property type="match status" value="1"/>
</dbReference>
<evidence type="ECO:0000313" key="8">
    <source>
        <dbReference type="EMBL" id="MDN4164422.1"/>
    </source>
</evidence>
<proteinExistence type="inferred from homology"/>
<accession>A0ABT8F1V5</accession>
<dbReference type="Proteomes" id="UP001168552">
    <property type="component" value="Unassembled WGS sequence"/>
</dbReference>
<dbReference type="SMART" id="SM00842">
    <property type="entry name" value="FtsA"/>
    <property type="match status" value="1"/>
</dbReference>
<dbReference type="InterPro" id="IPR043129">
    <property type="entry name" value="ATPase_NBD"/>
</dbReference>